<name>L1K0H0_GUITC</name>
<feature type="compositionally biased region" description="Polar residues" evidence="1">
    <location>
        <begin position="79"/>
        <end position="103"/>
    </location>
</feature>
<protein>
    <submittedName>
        <fullName evidence="2 3">Uncharacterized protein</fullName>
    </submittedName>
</protein>
<dbReference type="RefSeq" id="XP_005840925.1">
    <property type="nucleotide sequence ID" value="XM_005840868.1"/>
</dbReference>
<dbReference type="HOGENOM" id="CLU_1707631_0_0_1"/>
<reference evidence="3" key="3">
    <citation type="submission" date="2015-06" db="UniProtKB">
        <authorList>
            <consortium name="EnsemblProtists"/>
        </authorList>
    </citation>
    <scope>IDENTIFICATION</scope>
</reference>
<accession>L1K0H0</accession>
<evidence type="ECO:0000313" key="3">
    <source>
        <dbReference type="EnsemblProtists" id="EKX53945"/>
    </source>
</evidence>
<reference evidence="4" key="2">
    <citation type="submission" date="2012-11" db="EMBL/GenBank/DDBJ databases">
        <authorList>
            <person name="Kuo A."/>
            <person name="Curtis B.A."/>
            <person name="Tanifuji G."/>
            <person name="Burki F."/>
            <person name="Gruber A."/>
            <person name="Irimia M."/>
            <person name="Maruyama S."/>
            <person name="Arias M.C."/>
            <person name="Ball S.G."/>
            <person name="Gile G.H."/>
            <person name="Hirakawa Y."/>
            <person name="Hopkins J.F."/>
            <person name="Rensing S.A."/>
            <person name="Schmutz J."/>
            <person name="Symeonidi A."/>
            <person name="Elias M."/>
            <person name="Eveleigh R.J."/>
            <person name="Herman E.K."/>
            <person name="Klute M.J."/>
            <person name="Nakayama T."/>
            <person name="Obornik M."/>
            <person name="Reyes-Prieto A."/>
            <person name="Armbrust E.V."/>
            <person name="Aves S.J."/>
            <person name="Beiko R.G."/>
            <person name="Coutinho P."/>
            <person name="Dacks J.B."/>
            <person name="Durnford D.G."/>
            <person name="Fast N.M."/>
            <person name="Green B.R."/>
            <person name="Grisdale C."/>
            <person name="Hempe F."/>
            <person name="Henrissat B."/>
            <person name="Hoppner M.P."/>
            <person name="Ishida K.-I."/>
            <person name="Kim E."/>
            <person name="Koreny L."/>
            <person name="Kroth P.G."/>
            <person name="Liu Y."/>
            <person name="Malik S.-B."/>
            <person name="Maier U.G."/>
            <person name="McRose D."/>
            <person name="Mock T."/>
            <person name="Neilson J.A."/>
            <person name="Onodera N.T."/>
            <person name="Poole A.M."/>
            <person name="Pritham E.J."/>
            <person name="Richards T.A."/>
            <person name="Rocap G."/>
            <person name="Roy S.W."/>
            <person name="Sarai C."/>
            <person name="Schaack S."/>
            <person name="Shirato S."/>
            <person name="Slamovits C.H."/>
            <person name="Spencer D.F."/>
            <person name="Suzuki S."/>
            <person name="Worden A.Z."/>
            <person name="Zauner S."/>
            <person name="Barry K."/>
            <person name="Bell C."/>
            <person name="Bharti A.K."/>
            <person name="Crow J.A."/>
            <person name="Grimwood J."/>
            <person name="Kramer R."/>
            <person name="Lindquist E."/>
            <person name="Lucas S."/>
            <person name="Salamov A."/>
            <person name="McFadden G.I."/>
            <person name="Lane C.E."/>
            <person name="Keeling P.J."/>
            <person name="Gray M.W."/>
            <person name="Grigoriev I.V."/>
            <person name="Archibald J.M."/>
        </authorList>
    </citation>
    <scope>NUCLEOTIDE SEQUENCE</scope>
    <source>
        <strain evidence="4">CCMP2712</strain>
    </source>
</reference>
<evidence type="ECO:0000313" key="4">
    <source>
        <dbReference type="Proteomes" id="UP000011087"/>
    </source>
</evidence>
<organism evidence="2">
    <name type="scientific">Guillardia theta (strain CCMP2712)</name>
    <name type="common">Cryptophyte</name>
    <dbReference type="NCBI Taxonomy" id="905079"/>
    <lineage>
        <taxon>Eukaryota</taxon>
        <taxon>Cryptophyceae</taxon>
        <taxon>Pyrenomonadales</taxon>
        <taxon>Geminigeraceae</taxon>
        <taxon>Guillardia</taxon>
    </lineage>
</organism>
<reference evidence="2 4" key="1">
    <citation type="journal article" date="2012" name="Nature">
        <title>Algal genomes reveal evolutionary mosaicism and the fate of nucleomorphs.</title>
        <authorList>
            <consortium name="DOE Joint Genome Institute"/>
            <person name="Curtis B.A."/>
            <person name="Tanifuji G."/>
            <person name="Burki F."/>
            <person name="Gruber A."/>
            <person name="Irimia M."/>
            <person name="Maruyama S."/>
            <person name="Arias M.C."/>
            <person name="Ball S.G."/>
            <person name="Gile G.H."/>
            <person name="Hirakawa Y."/>
            <person name="Hopkins J.F."/>
            <person name="Kuo A."/>
            <person name="Rensing S.A."/>
            <person name="Schmutz J."/>
            <person name="Symeonidi A."/>
            <person name="Elias M."/>
            <person name="Eveleigh R.J."/>
            <person name="Herman E.K."/>
            <person name="Klute M.J."/>
            <person name="Nakayama T."/>
            <person name="Obornik M."/>
            <person name="Reyes-Prieto A."/>
            <person name="Armbrust E.V."/>
            <person name="Aves S.J."/>
            <person name="Beiko R.G."/>
            <person name="Coutinho P."/>
            <person name="Dacks J.B."/>
            <person name="Durnford D.G."/>
            <person name="Fast N.M."/>
            <person name="Green B.R."/>
            <person name="Grisdale C.J."/>
            <person name="Hempel F."/>
            <person name="Henrissat B."/>
            <person name="Hoppner M.P."/>
            <person name="Ishida K."/>
            <person name="Kim E."/>
            <person name="Koreny L."/>
            <person name="Kroth P.G."/>
            <person name="Liu Y."/>
            <person name="Malik S.B."/>
            <person name="Maier U.G."/>
            <person name="McRose D."/>
            <person name="Mock T."/>
            <person name="Neilson J.A."/>
            <person name="Onodera N.T."/>
            <person name="Poole A.M."/>
            <person name="Pritham E.J."/>
            <person name="Richards T.A."/>
            <person name="Rocap G."/>
            <person name="Roy S.W."/>
            <person name="Sarai C."/>
            <person name="Schaack S."/>
            <person name="Shirato S."/>
            <person name="Slamovits C.H."/>
            <person name="Spencer D.F."/>
            <person name="Suzuki S."/>
            <person name="Worden A.Z."/>
            <person name="Zauner S."/>
            <person name="Barry K."/>
            <person name="Bell C."/>
            <person name="Bharti A.K."/>
            <person name="Crow J.A."/>
            <person name="Grimwood J."/>
            <person name="Kramer R."/>
            <person name="Lindquist E."/>
            <person name="Lucas S."/>
            <person name="Salamov A."/>
            <person name="McFadden G.I."/>
            <person name="Lane C.E."/>
            <person name="Keeling P.J."/>
            <person name="Gray M.W."/>
            <person name="Grigoriev I.V."/>
            <person name="Archibald J.M."/>
        </authorList>
    </citation>
    <scope>NUCLEOTIDE SEQUENCE</scope>
    <source>
        <strain evidence="2 4">CCMP2712</strain>
    </source>
</reference>
<dbReference type="PaxDb" id="55529-EKX53945"/>
<dbReference type="GeneID" id="17310914"/>
<gene>
    <name evidence="2" type="ORF">GUITHDRAFT_150100</name>
</gene>
<evidence type="ECO:0000313" key="2">
    <source>
        <dbReference type="EMBL" id="EKX53945.1"/>
    </source>
</evidence>
<keyword evidence="4" id="KW-1185">Reference proteome</keyword>
<dbReference type="Proteomes" id="UP000011087">
    <property type="component" value="Unassembled WGS sequence"/>
</dbReference>
<sequence>MSASDGPILLTRLSKLPAADLYFFEEIYCSMGQQEAAKWLNSRPRLRGSNSGSSSPLHSNPSSASVSRVQSSDGMQRKLFQTTGVNREWSSSWKGQPSKLTSETQITGDDKVVHAHHKTEMDAEFAHAASRGGNHACLIYTDAAHLIRNDEDHH</sequence>
<evidence type="ECO:0000256" key="1">
    <source>
        <dbReference type="SAM" id="MobiDB-lite"/>
    </source>
</evidence>
<dbReference type="EnsemblProtists" id="EKX53945">
    <property type="protein sequence ID" value="EKX53945"/>
    <property type="gene ID" value="GUITHDRAFT_150100"/>
</dbReference>
<feature type="region of interest" description="Disordered" evidence="1">
    <location>
        <begin position="42"/>
        <end position="103"/>
    </location>
</feature>
<dbReference type="EMBL" id="JH992968">
    <property type="protein sequence ID" value="EKX53945.1"/>
    <property type="molecule type" value="Genomic_DNA"/>
</dbReference>
<feature type="compositionally biased region" description="Low complexity" evidence="1">
    <location>
        <begin position="42"/>
        <end position="72"/>
    </location>
</feature>
<proteinExistence type="predicted"/>
<dbReference type="AlphaFoldDB" id="L1K0H0"/>
<dbReference type="KEGG" id="gtt:GUITHDRAFT_150100"/>